<dbReference type="Gene3D" id="1.20.58.340">
    <property type="entry name" value="Magnesium transport protein CorA, transmembrane region"/>
    <property type="match status" value="1"/>
</dbReference>
<comment type="similarity">
    <text evidence="2">Belongs to the CorA metal ion transporter (MIT) (TC 1.A.35) family.</text>
</comment>
<evidence type="ECO:0000313" key="13">
    <source>
        <dbReference type="Proteomes" id="UP001375743"/>
    </source>
</evidence>
<dbReference type="PANTHER" id="PTHR46494">
    <property type="entry name" value="CORA FAMILY METAL ION TRANSPORTER (EUROFUNG)"/>
    <property type="match status" value="1"/>
</dbReference>
<evidence type="ECO:0000256" key="9">
    <source>
        <dbReference type="ARBA" id="ARBA00023065"/>
    </source>
</evidence>
<dbReference type="InterPro" id="IPR045861">
    <property type="entry name" value="CorA_cytoplasmic_dom"/>
</dbReference>
<evidence type="ECO:0000256" key="10">
    <source>
        <dbReference type="ARBA" id="ARBA00023136"/>
    </source>
</evidence>
<feature type="transmembrane region" description="Helical" evidence="11">
    <location>
        <begin position="306"/>
        <end position="326"/>
    </location>
</feature>
<evidence type="ECO:0000256" key="4">
    <source>
        <dbReference type="ARBA" id="ARBA00022475"/>
    </source>
</evidence>
<evidence type="ECO:0000256" key="7">
    <source>
        <dbReference type="ARBA" id="ARBA00022833"/>
    </source>
</evidence>
<dbReference type="InterPro" id="IPR002523">
    <property type="entry name" value="MgTranspt_CorA/ZnTranspt_ZntB"/>
</dbReference>
<keyword evidence="10 11" id="KW-0472">Membrane</keyword>
<evidence type="ECO:0000256" key="5">
    <source>
        <dbReference type="ARBA" id="ARBA00022519"/>
    </source>
</evidence>
<keyword evidence="6 11" id="KW-0812">Transmembrane</keyword>
<evidence type="ECO:0000256" key="11">
    <source>
        <dbReference type="SAM" id="Phobius"/>
    </source>
</evidence>
<dbReference type="InterPro" id="IPR045863">
    <property type="entry name" value="CorA_TM1_TM2"/>
</dbReference>
<accession>A0ABU8XT37</accession>
<evidence type="ECO:0000256" key="3">
    <source>
        <dbReference type="ARBA" id="ARBA00022448"/>
    </source>
</evidence>
<dbReference type="PANTHER" id="PTHR46494:SF3">
    <property type="entry name" value="ZINC TRANSPORT PROTEIN ZNTB"/>
    <property type="match status" value="1"/>
</dbReference>
<evidence type="ECO:0000256" key="2">
    <source>
        <dbReference type="ARBA" id="ARBA00009765"/>
    </source>
</evidence>
<dbReference type="Proteomes" id="UP001375743">
    <property type="component" value="Unassembled WGS sequence"/>
</dbReference>
<evidence type="ECO:0000313" key="12">
    <source>
        <dbReference type="EMBL" id="MEK0084219.1"/>
    </source>
</evidence>
<dbReference type="EMBL" id="JBBLZC010000013">
    <property type="protein sequence ID" value="MEK0084219.1"/>
    <property type="molecule type" value="Genomic_DNA"/>
</dbReference>
<keyword evidence="7" id="KW-0862">Zinc</keyword>
<proteinExistence type="inferred from homology"/>
<keyword evidence="9" id="KW-0406">Ion transport</keyword>
<reference evidence="12 13" key="1">
    <citation type="submission" date="2024-01" db="EMBL/GenBank/DDBJ databases">
        <title>Multi-omics insights into the function and evolution of sodium benzoate biodegradation pathways in Benzoatithermus flavus gen. nov., sp. nov. from hot spring.</title>
        <authorList>
            <person name="Hu C.-J."/>
            <person name="Li W.-J."/>
        </authorList>
    </citation>
    <scope>NUCLEOTIDE SEQUENCE [LARGE SCALE GENOMIC DNA]</scope>
    <source>
        <strain evidence="12 13">SYSU G07066</strain>
    </source>
</reference>
<keyword evidence="8 11" id="KW-1133">Transmembrane helix</keyword>
<feature type="transmembrane region" description="Helical" evidence="11">
    <location>
        <begin position="272"/>
        <end position="294"/>
    </location>
</feature>
<dbReference type="Pfam" id="PF01544">
    <property type="entry name" value="CorA"/>
    <property type="match status" value="1"/>
</dbReference>
<name>A0ABU8XT37_9PROT</name>
<keyword evidence="4" id="KW-1003">Cell membrane</keyword>
<gene>
    <name evidence="12" type="ORF">U1T56_13735</name>
</gene>
<evidence type="ECO:0000256" key="1">
    <source>
        <dbReference type="ARBA" id="ARBA00004651"/>
    </source>
</evidence>
<evidence type="ECO:0000256" key="8">
    <source>
        <dbReference type="ARBA" id="ARBA00022989"/>
    </source>
</evidence>
<keyword evidence="3" id="KW-0813">Transport</keyword>
<organism evidence="12 13">
    <name type="scientific">Benzoatithermus flavus</name>
    <dbReference type="NCBI Taxonomy" id="3108223"/>
    <lineage>
        <taxon>Bacteria</taxon>
        <taxon>Pseudomonadati</taxon>
        <taxon>Pseudomonadota</taxon>
        <taxon>Alphaproteobacteria</taxon>
        <taxon>Geminicoccales</taxon>
        <taxon>Geminicoccaceae</taxon>
        <taxon>Benzoatithermus</taxon>
    </lineage>
</organism>
<evidence type="ECO:0000256" key="6">
    <source>
        <dbReference type="ARBA" id="ARBA00022692"/>
    </source>
</evidence>
<comment type="subcellular location">
    <subcellularLocation>
        <location evidence="1">Cell membrane</location>
        <topology evidence="1">Multi-pass membrane protein</topology>
    </subcellularLocation>
</comment>
<keyword evidence="13" id="KW-1185">Reference proteome</keyword>
<dbReference type="SUPFAM" id="SSF143865">
    <property type="entry name" value="CorA soluble domain-like"/>
    <property type="match status" value="1"/>
</dbReference>
<dbReference type="SUPFAM" id="SSF144083">
    <property type="entry name" value="Magnesium transport protein CorA, transmembrane region"/>
    <property type="match status" value="1"/>
</dbReference>
<dbReference type="Gene3D" id="3.30.460.20">
    <property type="entry name" value="CorA soluble domain-like"/>
    <property type="match status" value="1"/>
</dbReference>
<comment type="caution">
    <text evidence="12">The sequence shown here is derived from an EMBL/GenBank/DDBJ whole genome shotgun (WGS) entry which is preliminary data.</text>
</comment>
<protein>
    <submittedName>
        <fullName evidence="12">CorA family divalent cation transporter</fullName>
    </submittedName>
</protein>
<sequence>MLRLYAIGAGGLRPLAADLSQGLPREAAWIDLVTPTPEEESALERALGIAVPTREEAGGIQASDRLVARNGTLLMSALVPVGPHPDPADTIPITFVRTGERLVTVRYGRAEALDPFIERYASGEIEADDASGLLAALLEAIVDRVADQLEEVGHRLDRLGRAVFHRGGANARRQGTRRLPLGRNTDRLQEAIEDIGMEHARAAKLRECVQSLLRLAAFAGEHAQEVGLHKRLKAVETDLRAAAEYNAFLAGNMEFILDATVGLIDIQQNKAIYMLTIVSVLLTPPVLVASVYGMNFHDIPELGWHYGYAWALGLMALSALVSYLLFKRRGWL</sequence>
<dbReference type="RefSeq" id="WP_418160068.1">
    <property type="nucleotide sequence ID" value="NZ_JBBLZC010000013.1"/>
</dbReference>
<keyword evidence="5" id="KW-0997">Cell inner membrane</keyword>